<dbReference type="AlphaFoldDB" id="A0A8H6GQI0"/>
<dbReference type="Pfam" id="PF16093">
    <property type="entry name" value="PAC4"/>
    <property type="match status" value="1"/>
</dbReference>
<dbReference type="GO" id="GO:0005634">
    <property type="term" value="C:nucleus"/>
    <property type="evidence" value="ECO:0007669"/>
    <property type="project" value="UniProtKB-ARBA"/>
</dbReference>
<dbReference type="InterPro" id="IPR058584">
    <property type="entry name" value="IMB1_TNPO1-like_TPR"/>
</dbReference>
<evidence type="ECO:0000256" key="2">
    <source>
        <dbReference type="ARBA" id="ARBA00022448"/>
    </source>
</evidence>
<dbReference type="InterPro" id="IPR040122">
    <property type="entry name" value="Importin_beta"/>
</dbReference>
<evidence type="ECO:0000313" key="8">
    <source>
        <dbReference type="EMBL" id="KAF6522867.1"/>
    </source>
</evidence>
<organism evidence="8 9">
    <name type="scientific">Fusarium oxysporum f. sp. conglutinans</name>
    <dbReference type="NCBI Taxonomy" id="100902"/>
    <lineage>
        <taxon>Eukaryota</taxon>
        <taxon>Fungi</taxon>
        <taxon>Dikarya</taxon>
        <taxon>Ascomycota</taxon>
        <taxon>Pezizomycotina</taxon>
        <taxon>Sordariomycetes</taxon>
        <taxon>Hypocreomycetidae</taxon>
        <taxon>Hypocreales</taxon>
        <taxon>Nectriaceae</taxon>
        <taxon>Fusarium</taxon>
        <taxon>Fusarium oxysporum species complex</taxon>
    </lineage>
</organism>
<dbReference type="FunFam" id="1.25.10.10:FF:000313">
    <property type="entry name" value="Importin beta-2 subunit, putative"/>
    <property type="match status" value="1"/>
</dbReference>
<dbReference type="Proteomes" id="UP000593570">
    <property type="component" value="Unassembled WGS sequence"/>
</dbReference>
<protein>
    <recommendedName>
        <fullName evidence="7">Importin N-terminal domain-containing protein</fullName>
    </recommendedName>
</protein>
<dbReference type="GO" id="GO:0031267">
    <property type="term" value="F:small GTPase binding"/>
    <property type="evidence" value="ECO:0007669"/>
    <property type="project" value="InterPro"/>
</dbReference>
<feature type="domain" description="Importin N-terminal" evidence="7">
    <location>
        <begin position="240"/>
        <end position="308"/>
    </location>
</feature>
<dbReference type="Gene3D" id="1.25.10.10">
    <property type="entry name" value="Leucine-rich Repeat Variant"/>
    <property type="match status" value="2"/>
</dbReference>
<dbReference type="SUPFAM" id="SSF48371">
    <property type="entry name" value="ARM repeat"/>
    <property type="match status" value="1"/>
</dbReference>
<dbReference type="FunFam" id="1.25.10.10:FF:000219">
    <property type="entry name" value="Importin subunit beta-2"/>
    <property type="match status" value="1"/>
</dbReference>
<dbReference type="GO" id="GO:0043248">
    <property type="term" value="P:proteasome assembly"/>
    <property type="evidence" value="ECO:0007669"/>
    <property type="project" value="InterPro"/>
</dbReference>
<feature type="region of interest" description="Disordered" evidence="6">
    <location>
        <begin position="567"/>
        <end position="610"/>
    </location>
</feature>
<dbReference type="GO" id="GO:0005737">
    <property type="term" value="C:cytoplasm"/>
    <property type="evidence" value="ECO:0007669"/>
    <property type="project" value="UniProtKB-SubCell"/>
</dbReference>
<keyword evidence="2" id="KW-0813">Transport</keyword>
<evidence type="ECO:0000256" key="1">
    <source>
        <dbReference type="ARBA" id="ARBA00004496"/>
    </source>
</evidence>
<reference evidence="8 9" key="1">
    <citation type="journal article" date="2020" name="bioRxiv">
        <title>A chromosome-scale genome assembly for the Fusarium oxysporum strain Fo5176 to establish a model Arabidopsis-fungal pathosystem.</title>
        <authorList>
            <person name="Fokkens L."/>
            <person name="Guo L."/>
            <person name="Dora S."/>
            <person name="Wang B."/>
            <person name="Ye K."/>
            <person name="Sanchez-Rodriguez C."/>
            <person name="Croll D."/>
        </authorList>
    </citation>
    <scope>NUCLEOTIDE SEQUENCE [LARGE SCALE GENOMIC DNA]</scope>
    <source>
        <strain evidence="8 9">Fo5176</strain>
    </source>
</reference>
<name>A0A8H6GQI0_FUSOX</name>
<dbReference type="GO" id="GO:0006606">
    <property type="term" value="P:protein import into nucleus"/>
    <property type="evidence" value="ECO:0007669"/>
    <property type="project" value="InterPro"/>
</dbReference>
<dbReference type="Gene3D" id="3.30.230.100">
    <property type="match status" value="1"/>
</dbReference>
<dbReference type="PROSITE" id="PS50166">
    <property type="entry name" value="IMPORTIN_B_NT"/>
    <property type="match status" value="1"/>
</dbReference>
<evidence type="ECO:0000256" key="3">
    <source>
        <dbReference type="ARBA" id="ARBA00022490"/>
    </source>
</evidence>
<dbReference type="PANTHER" id="PTHR10527">
    <property type="entry name" value="IMPORTIN BETA"/>
    <property type="match status" value="1"/>
</dbReference>
<accession>A0A8H6GQI0</accession>
<feature type="compositionally biased region" description="Acidic residues" evidence="6">
    <location>
        <begin position="591"/>
        <end position="610"/>
    </location>
</feature>
<dbReference type="InterPro" id="IPR016024">
    <property type="entry name" value="ARM-type_fold"/>
</dbReference>
<dbReference type="Pfam" id="PF25574">
    <property type="entry name" value="TPR_IMB1"/>
    <property type="match status" value="1"/>
</dbReference>
<dbReference type="InterPro" id="IPR032157">
    <property type="entry name" value="PAC4"/>
</dbReference>
<comment type="subcellular location">
    <subcellularLocation>
        <location evidence="1">Cytoplasm</location>
    </subcellularLocation>
</comment>
<keyword evidence="4" id="KW-0677">Repeat</keyword>
<proteinExistence type="predicted"/>
<keyword evidence="3" id="KW-0963">Cytoplasm</keyword>
<dbReference type="InterPro" id="IPR011989">
    <property type="entry name" value="ARM-like"/>
</dbReference>
<comment type="caution">
    <text evidence="8">The sequence shown here is derived from an EMBL/GenBank/DDBJ whole genome shotgun (WGS) entry which is preliminary data.</text>
</comment>
<dbReference type="Pfam" id="PF03810">
    <property type="entry name" value="IBN_N"/>
    <property type="match status" value="1"/>
</dbReference>
<dbReference type="InterPro" id="IPR001494">
    <property type="entry name" value="Importin-beta_N"/>
</dbReference>
<evidence type="ECO:0000256" key="5">
    <source>
        <dbReference type="ARBA" id="ARBA00022927"/>
    </source>
</evidence>
<sequence length="1150" mass="128536">MATDVIELSVPLPRSLDTRIYLRLSTKAKSIVLFLTTATQDELATPVSMGSFVYALPNRLDQAQPLSTTLYSSEASVEFTTRLAKLLARKSQLPVYVTNSISFANAGMGGTVEEEMEAFKTIVQVVSERLQLSGPKSTAACYTWMLVCIFEFLELQIWPEFEHIRNQELWSLAHVKVVHKVSISLLRPSSLHPPSATFRDVVNTTAAMSSWEPAPDSLQQLAACLKDSLSGFDKSAQKQADLMLQQAKNSPDINNYLAYLFSSSSPPNGLQFSEQDFHLVRSAAGIMLKNNVRSEWKSIPESNLQLIKLAVPMCLQDKNSQIRNFAGNIATEIVRRGGLLSWPELLPQLLDLVGNTSGQTSNEAQEGAMSALAKICEDNFRQLTKEVNGQRPLNYVLPHFIAATKSPLPKVRAGALTAINVFTPRESQAMLNSIDDLLQHLFVLASDDNVDVRRQVCRAFVHLVETRPDKLQPHISGLVDYIISQQKGDDEDLACEAAEFWLAVGEHDNLWRALEPYINKIIPVLLECMVYSGEDIALLGGASDDEEEEDREEDIRPAFAKKALARKANGEVSESADQAQNGNGFEKLSGMDDDTEEGEIDDYDDGDDANPDERWTIRKCSAAALDVFARDFQSPVFEAIFPYLSQHLKHEEWPQREAAVLALGAVADGCMDVVVPHLPELVPYLISLLEDSEPVVRQITCWTLGRYSSWAANLEDTDKDQFFLPLMDGILRHMLDKNKKVQEAAASAFANLEEKAGKILEPYCGPIIQQFVHCFAKYKDRNMYILYDCVQTLAEHIGPAMAAPELSGKLMPALIDRYNRVSDQSRELFPLLECLSYVAMALGDAFAPYAEPIFLRCVNIIHVNLEQTLAAAGNPIIDQPDKDFLVTSLDLLSAIVQALNDDKSAALVKSSQQSFFELLSFCMEDPSDEVRQSAYALLGDCARYVYPLLQPYLATIIPILLKQLDMDSVLDEDMDSGFGVVNNACWSVGEISMQHKEHMGPWVQELLQRFVEIMTNPRVPKALNENAAMALGRLGLENSEQLGPHLSTFAEEWISIMNEVDATEEKATAFKGFSMIVGRNPQAMEKELLNYFTAIARYRDIDLKSPVRQELHDVFQKVIDIYKQIIPEFSNFVGQMQQRDRQNLESHYTL</sequence>
<evidence type="ECO:0000259" key="7">
    <source>
        <dbReference type="PROSITE" id="PS50166"/>
    </source>
</evidence>
<dbReference type="SMART" id="SM00913">
    <property type="entry name" value="IBN_N"/>
    <property type="match status" value="1"/>
</dbReference>
<evidence type="ECO:0000256" key="4">
    <source>
        <dbReference type="ARBA" id="ARBA00022737"/>
    </source>
</evidence>
<evidence type="ECO:0000313" key="9">
    <source>
        <dbReference type="Proteomes" id="UP000593570"/>
    </source>
</evidence>
<keyword evidence="5" id="KW-0653">Protein transport</keyword>
<dbReference type="Pfam" id="PF13513">
    <property type="entry name" value="HEAT_EZ"/>
    <property type="match status" value="1"/>
</dbReference>
<dbReference type="EMBL" id="JACDXP010000006">
    <property type="protein sequence ID" value="KAF6522867.1"/>
    <property type="molecule type" value="Genomic_DNA"/>
</dbReference>
<evidence type="ECO:0000256" key="6">
    <source>
        <dbReference type="SAM" id="MobiDB-lite"/>
    </source>
</evidence>
<gene>
    <name evidence="8" type="ORF">HZS61_014395</name>
</gene>